<feature type="region of interest" description="Disordered" evidence="1">
    <location>
        <begin position="1"/>
        <end position="22"/>
    </location>
</feature>
<evidence type="ECO:0000313" key="5">
    <source>
        <dbReference type="Proteomes" id="UP000663877"/>
    </source>
</evidence>
<dbReference type="AlphaFoldDB" id="A0A816AIC3"/>
<dbReference type="InterPro" id="IPR051569">
    <property type="entry name" value="SHANK"/>
</dbReference>
<dbReference type="Gene3D" id="3.10.20.90">
    <property type="entry name" value="Phosphatidylinositol 3-kinase Catalytic Subunit, Chain A, domain 1"/>
    <property type="match status" value="1"/>
</dbReference>
<evidence type="ECO:0008006" key="6">
    <source>
        <dbReference type="Google" id="ProtNLM"/>
    </source>
</evidence>
<feature type="compositionally biased region" description="Polar residues" evidence="1">
    <location>
        <begin position="1"/>
        <end position="13"/>
    </location>
</feature>
<keyword evidence="4" id="KW-1185">Reference proteome</keyword>
<gene>
    <name evidence="2" type="ORF">BJG266_LOCUS50081</name>
    <name evidence="3" type="ORF">QVE165_LOCUS67175</name>
</gene>
<dbReference type="GO" id="GO:0045211">
    <property type="term" value="C:postsynaptic membrane"/>
    <property type="evidence" value="ECO:0007669"/>
    <property type="project" value="TreeGrafter"/>
</dbReference>
<accession>A0A816AIC3</accession>
<dbReference type="PANTHER" id="PTHR24135:SF28">
    <property type="entry name" value="LD13733P"/>
    <property type="match status" value="1"/>
</dbReference>
<dbReference type="EMBL" id="CAJNOM010008699">
    <property type="protein sequence ID" value="CAF1681124.1"/>
    <property type="molecule type" value="Genomic_DNA"/>
</dbReference>
<sequence>MESEILQTTTMQHQQDEKDDSGIEQDNSFIYIRIAVEDLNLQKVLKFNLDDTVWSAKQKVLQVLVRELIDGLNFGLYLPACNGRAGKFLDESRCLKEYPLSGSVSYLEFKYKRRVYKALHFVQKNLNSKISTKKFVECIKTNQVSKVARYLEKGFDPNFHISNDGKSLLKFLEVE</sequence>
<dbReference type="EMBL" id="CAJNOI010008252">
    <property type="protein sequence ID" value="CAF1595967.1"/>
    <property type="molecule type" value="Genomic_DNA"/>
</dbReference>
<evidence type="ECO:0000313" key="4">
    <source>
        <dbReference type="Proteomes" id="UP000663832"/>
    </source>
</evidence>
<dbReference type="Proteomes" id="UP000663877">
    <property type="component" value="Unassembled WGS sequence"/>
</dbReference>
<dbReference type="GO" id="GO:0035255">
    <property type="term" value="F:ionotropic glutamate receptor binding"/>
    <property type="evidence" value="ECO:0007669"/>
    <property type="project" value="TreeGrafter"/>
</dbReference>
<reference evidence="2" key="1">
    <citation type="submission" date="2021-02" db="EMBL/GenBank/DDBJ databases">
        <authorList>
            <person name="Nowell W R."/>
        </authorList>
    </citation>
    <scope>NUCLEOTIDE SEQUENCE</scope>
</reference>
<proteinExistence type="predicted"/>
<evidence type="ECO:0000256" key="1">
    <source>
        <dbReference type="SAM" id="MobiDB-lite"/>
    </source>
</evidence>
<organism evidence="2 5">
    <name type="scientific">Adineta steineri</name>
    <dbReference type="NCBI Taxonomy" id="433720"/>
    <lineage>
        <taxon>Eukaryota</taxon>
        <taxon>Metazoa</taxon>
        <taxon>Spiralia</taxon>
        <taxon>Gnathifera</taxon>
        <taxon>Rotifera</taxon>
        <taxon>Eurotatoria</taxon>
        <taxon>Bdelloidea</taxon>
        <taxon>Adinetida</taxon>
        <taxon>Adinetidae</taxon>
        <taxon>Adineta</taxon>
    </lineage>
</organism>
<dbReference type="GO" id="GO:0014069">
    <property type="term" value="C:postsynaptic density"/>
    <property type="evidence" value="ECO:0007669"/>
    <property type="project" value="TreeGrafter"/>
</dbReference>
<evidence type="ECO:0000313" key="2">
    <source>
        <dbReference type="EMBL" id="CAF1595967.1"/>
    </source>
</evidence>
<evidence type="ECO:0000313" key="3">
    <source>
        <dbReference type="EMBL" id="CAF1681124.1"/>
    </source>
</evidence>
<name>A0A816AIC3_9BILA</name>
<dbReference type="OrthoDB" id="445896at2759"/>
<dbReference type="PANTHER" id="PTHR24135">
    <property type="entry name" value="SH3 AND MULTIPLE ANKYRIN REPEAT DOMAINS PROTEIN"/>
    <property type="match status" value="1"/>
</dbReference>
<dbReference type="GO" id="GO:0030160">
    <property type="term" value="F:synaptic receptor adaptor activity"/>
    <property type="evidence" value="ECO:0007669"/>
    <property type="project" value="TreeGrafter"/>
</dbReference>
<dbReference type="Proteomes" id="UP000663832">
    <property type="component" value="Unassembled WGS sequence"/>
</dbReference>
<dbReference type="CDD" id="cd17091">
    <property type="entry name" value="FERM_F0_SHANK"/>
    <property type="match status" value="1"/>
</dbReference>
<dbReference type="GO" id="GO:0043197">
    <property type="term" value="C:dendritic spine"/>
    <property type="evidence" value="ECO:0007669"/>
    <property type="project" value="TreeGrafter"/>
</dbReference>
<comment type="caution">
    <text evidence="2">The sequence shown here is derived from an EMBL/GenBank/DDBJ whole genome shotgun (WGS) entry which is preliminary data.</text>
</comment>
<protein>
    <recommendedName>
        <fullName evidence="6">FERM domain-containing protein</fullName>
    </recommendedName>
</protein>